<organism evidence="2 3">
    <name type="scientific">Tegillarca granosa</name>
    <name type="common">Malaysian cockle</name>
    <name type="synonym">Anadara granosa</name>
    <dbReference type="NCBI Taxonomy" id="220873"/>
    <lineage>
        <taxon>Eukaryota</taxon>
        <taxon>Metazoa</taxon>
        <taxon>Spiralia</taxon>
        <taxon>Lophotrochozoa</taxon>
        <taxon>Mollusca</taxon>
        <taxon>Bivalvia</taxon>
        <taxon>Autobranchia</taxon>
        <taxon>Pteriomorphia</taxon>
        <taxon>Arcoida</taxon>
        <taxon>Arcoidea</taxon>
        <taxon>Arcidae</taxon>
        <taxon>Tegillarca</taxon>
    </lineage>
</organism>
<protein>
    <submittedName>
        <fullName evidence="2">Uncharacterized protein</fullName>
    </submittedName>
</protein>
<evidence type="ECO:0000313" key="3">
    <source>
        <dbReference type="Proteomes" id="UP001217089"/>
    </source>
</evidence>
<evidence type="ECO:0000256" key="1">
    <source>
        <dbReference type="SAM" id="MobiDB-lite"/>
    </source>
</evidence>
<comment type="caution">
    <text evidence="2">The sequence shown here is derived from an EMBL/GenBank/DDBJ whole genome shotgun (WGS) entry which is preliminary data.</text>
</comment>
<feature type="region of interest" description="Disordered" evidence="1">
    <location>
        <begin position="14"/>
        <end position="37"/>
    </location>
</feature>
<sequence>MQIFKNSPGVMLSNQVRYTNPSTSSSSSSRNPPESPIQFQFNHYSTSPVMVPGNVCNRTNDPQRTGSPACGSWQVISSSGSLRGFVSSTDSLHSAGSIIMNLLLKLHAINGYIYLILCRCQEATEIPETNRFQKLDSVRRIFNNAYTNKIVTKPELAALAEMSATNNNFMQDNFEEICFIQNTENAIYMSYP</sequence>
<feature type="compositionally biased region" description="Low complexity" evidence="1">
    <location>
        <begin position="21"/>
        <end position="32"/>
    </location>
</feature>
<accession>A0ABQ9EDD2</accession>
<reference evidence="2 3" key="1">
    <citation type="submission" date="2022-12" db="EMBL/GenBank/DDBJ databases">
        <title>Chromosome-level genome of Tegillarca granosa.</title>
        <authorList>
            <person name="Kim J."/>
        </authorList>
    </citation>
    <scope>NUCLEOTIDE SEQUENCE [LARGE SCALE GENOMIC DNA]</scope>
    <source>
        <strain evidence="2">Teg-2019</strain>
        <tissue evidence="2">Adductor muscle</tissue>
    </source>
</reference>
<keyword evidence="3" id="KW-1185">Reference proteome</keyword>
<dbReference type="EMBL" id="JARBDR010000918">
    <property type="protein sequence ID" value="KAJ8301841.1"/>
    <property type="molecule type" value="Genomic_DNA"/>
</dbReference>
<evidence type="ECO:0000313" key="2">
    <source>
        <dbReference type="EMBL" id="KAJ8301841.1"/>
    </source>
</evidence>
<proteinExistence type="predicted"/>
<dbReference type="Proteomes" id="UP001217089">
    <property type="component" value="Unassembled WGS sequence"/>
</dbReference>
<gene>
    <name evidence="2" type="ORF">KUTeg_020828</name>
</gene>
<name>A0ABQ9EDD2_TEGGR</name>